<name>A0A448TXP5_ACTPL</name>
<dbReference type="Proteomes" id="UP000275510">
    <property type="component" value="Chromosome"/>
</dbReference>
<proteinExistence type="predicted"/>
<evidence type="ECO:0000313" key="2">
    <source>
        <dbReference type="Proteomes" id="UP000275510"/>
    </source>
</evidence>
<dbReference type="AlphaFoldDB" id="A0A448TXP5"/>
<dbReference type="InterPro" id="IPR010982">
    <property type="entry name" value="Lambda_DNA-bd_dom_sf"/>
</dbReference>
<sequence length="151" mass="17310">MSELTETVMISKAEYERLLNDKCFLDYIENNWCTKYPDSKELRIDLRIITNTSNLRSAVYQCMEGSNYLGLLELTDLGNFLRKFRVLANSTLGDMAKATNLGSAELSAIEFGRRPVTDEQLHNIACYLAGVDIRDHPYNPNKFSELMEKIK</sequence>
<evidence type="ECO:0000313" key="1">
    <source>
        <dbReference type="EMBL" id="VEJ16377.1"/>
    </source>
</evidence>
<dbReference type="InterPro" id="IPR001387">
    <property type="entry name" value="Cro/C1-type_HTH"/>
</dbReference>
<protein>
    <submittedName>
        <fullName evidence="1">Uncharacterized protein</fullName>
    </submittedName>
</protein>
<dbReference type="RefSeq" id="WP_012478353.1">
    <property type="nucleotide sequence ID" value="NZ_CP031869.1"/>
</dbReference>
<gene>
    <name evidence="1" type="ORF">NCTC10976_00462</name>
</gene>
<dbReference type="Gene3D" id="1.10.260.40">
    <property type="entry name" value="lambda repressor-like DNA-binding domains"/>
    <property type="match status" value="1"/>
</dbReference>
<dbReference type="SUPFAM" id="SSF47413">
    <property type="entry name" value="lambda repressor-like DNA-binding domains"/>
    <property type="match status" value="1"/>
</dbReference>
<dbReference type="EMBL" id="LR134515">
    <property type="protein sequence ID" value="VEJ16377.1"/>
    <property type="molecule type" value="Genomic_DNA"/>
</dbReference>
<dbReference type="CDD" id="cd00093">
    <property type="entry name" value="HTH_XRE"/>
    <property type="match status" value="1"/>
</dbReference>
<organism evidence="1 2">
    <name type="scientific">Actinobacillus pleuropneumoniae</name>
    <name type="common">Haemophilus pleuropneumoniae</name>
    <dbReference type="NCBI Taxonomy" id="715"/>
    <lineage>
        <taxon>Bacteria</taxon>
        <taxon>Pseudomonadati</taxon>
        <taxon>Pseudomonadota</taxon>
        <taxon>Gammaproteobacteria</taxon>
        <taxon>Pasteurellales</taxon>
        <taxon>Pasteurellaceae</taxon>
        <taxon>Actinobacillus</taxon>
    </lineage>
</organism>
<dbReference type="GO" id="GO:0003677">
    <property type="term" value="F:DNA binding"/>
    <property type="evidence" value="ECO:0007669"/>
    <property type="project" value="InterPro"/>
</dbReference>
<reference evidence="1 2" key="1">
    <citation type="submission" date="2018-12" db="EMBL/GenBank/DDBJ databases">
        <authorList>
            <consortium name="Pathogen Informatics"/>
        </authorList>
    </citation>
    <scope>NUCLEOTIDE SEQUENCE [LARGE SCALE GENOMIC DNA]</scope>
    <source>
        <strain evidence="1 2">NCTC10976</strain>
    </source>
</reference>
<accession>A0A448TXP5</accession>